<comment type="caution">
    <text evidence="1">The sequence shown here is derived from an EMBL/GenBank/DDBJ whole genome shotgun (WGS) entry which is preliminary data.</text>
</comment>
<accession>A0ABP7UVN4</accession>
<keyword evidence="2" id="KW-1185">Reference proteome</keyword>
<evidence type="ECO:0000313" key="2">
    <source>
        <dbReference type="Proteomes" id="UP001501469"/>
    </source>
</evidence>
<organism evidence="1 2">
    <name type="scientific">Hymenobacter glaciei</name>
    <dbReference type="NCBI Taxonomy" id="877209"/>
    <lineage>
        <taxon>Bacteria</taxon>
        <taxon>Pseudomonadati</taxon>
        <taxon>Bacteroidota</taxon>
        <taxon>Cytophagia</taxon>
        <taxon>Cytophagales</taxon>
        <taxon>Hymenobacteraceae</taxon>
        <taxon>Hymenobacter</taxon>
    </lineage>
</organism>
<dbReference type="EMBL" id="BAABDK010000033">
    <property type="protein sequence ID" value="GAA4052224.1"/>
    <property type="molecule type" value="Genomic_DNA"/>
</dbReference>
<proteinExistence type="predicted"/>
<gene>
    <name evidence="1" type="ORF">GCM10022409_43910</name>
</gene>
<evidence type="ECO:0000313" key="1">
    <source>
        <dbReference type="EMBL" id="GAA4052224.1"/>
    </source>
</evidence>
<protein>
    <submittedName>
        <fullName evidence="1">Uncharacterized protein</fullName>
    </submittedName>
</protein>
<reference evidence="2" key="1">
    <citation type="journal article" date="2019" name="Int. J. Syst. Evol. Microbiol.">
        <title>The Global Catalogue of Microorganisms (GCM) 10K type strain sequencing project: providing services to taxonomists for standard genome sequencing and annotation.</title>
        <authorList>
            <consortium name="The Broad Institute Genomics Platform"/>
            <consortium name="The Broad Institute Genome Sequencing Center for Infectious Disease"/>
            <person name="Wu L."/>
            <person name="Ma J."/>
        </authorList>
    </citation>
    <scope>NUCLEOTIDE SEQUENCE [LARGE SCALE GENOMIC DNA]</scope>
    <source>
        <strain evidence="2">JCM 17225</strain>
    </source>
</reference>
<name>A0ABP7UVN4_9BACT</name>
<dbReference type="Proteomes" id="UP001501469">
    <property type="component" value="Unassembled WGS sequence"/>
</dbReference>
<sequence>MGHFHNPTDEVVASEHLPSSSTWHCKLADYHQVVISLTAKNQLAFSVTSPAIQTAAIKAVALQHHVSLTSTQLVELAKIPLLRINVESLPYYLQQPVSRRNSPSQLNKMSLLDEKELVECIGKAREFANTSTHGPMRIAVRIDSEAKMSAVNHLTALLEGQGPNRVDLVTQLAQMQR</sequence>